<evidence type="ECO:0000256" key="17">
    <source>
        <dbReference type="ARBA" id="ARBA00023264"/>
    </source>
</evidence>
<sequence length="283" mass="29850">MLKQRVITALILAPIIVGGLFFLPPLGFAIFTGILVAIGGWEWANLSGVSANAARVIYALVIGAVMAASLFATAGYTLAVLWLVLAWWVCSFWLVSRYPSGTALWEPTPVRLLMGLPVLVGAWLGLNYLRSGDFSLGRLDNNLLLILFAFCIVWIADIGAYFAGRAWGKRKLAPNVSPGKSWAGVYGGVAAALLLAAVVAWLAECGFGQAVGLILISGVTALVSVLGDLYESMLKRLRGVKDSSQLLPGHGGVLDRVDSLTAALPVFALLLTLAGWLSPAAIA</sequence>
<evidence type="ECO:0000256" key="2">
    <source>
        <dbReference type="ARBA" id="ARBA00004651"/>
    </source>
</evidence>
<dbReference type="OrthoDB" id="9799199at2"/>
<evidence type="ECO:0000256" key="19">
    <source>
        <dbReference type="SAM" id="Phobius"/>
    </source>
</evidence>
<keyword evidence="17" id="KW-1208">Phospholipid metabolism</keyword>
<keyword evidence="10 18" id="KW-0808">Transferase</keyword>
<feature type="transmembrane region" description="Helical" evidence="19">
    <location>
        <begin position="141"/>
        <end position="163"/>
    </location>
</feature>
<evidence type="ECO:0000256" key="4">
    <source>
        <dbReference type="ARBA" id="ARBA00005189"/>
    </source>
</evidence>
<keyword evidence="13 19" id="KW-1133">Transmembrane helix</keyword>
<dbReference type="EMBL" id="CP031093">
    <property type="protein sequence ID" value="QCF26436.1"/>
    <property type="molecule type" value="Genomic_DNA"/>
</dbReference>
<comment type="subcellular location">
    <subcellularLocation>
        <location evidence="2">Cell membrane</location>
        <topology evidence="2">Multi-pass membrane protein</topology>
    </subcellularLocation>
</comment>
<feature type="transmembrane region" description="Helical" evidence="19">
    <location>
        <begin position="210"/>
        <end position="230"/>
    </location>
</feature>
<evidence type="ECO:0000256" key="13">
    <source>
        <dbReference type="ARBA" id="ARBA00022989"/>
    </source>
</evidence>
<keyword evidence="21" id="KW-1185">Reference proteome</keyword>
<dbReference type="PANTHER" id="PTHR46382">
    <property type="entry name" value="PHOSPHATIDATE CYTIDYLYLTRANSFERASE"/>
    <property type="match status" value="1"/>
</dbReference>
<evidence type="ECO:0000256" key="12">
    <source>
        <dbReference type="ARBA" id="ARBA00022695"/>
    </source>
</evidence>
<comment type="catalytic activity">
    <reaction evidence="1 18">
        <text>a 1,2-diacyl-sn-glycero-3-phosphate + CTP + H(+) = a CDP-1,2-diacyl-sn-glycerol + diphosphate</text>
        <dbReference type="Rhea" id="RHEA:16229"/>
        <dbReference type="ChEBI" id="CHEBI:15378"/>
        <dbReference type="ChEBI" id="CHEBI:33019"/>
        <dbReference type="ChEBI" id="CHEBI:37563"/>
        <dbReference type="ChEBI" id="CHEBI:58332"/>
        <dbReference type="ChEBI" id="CHEBI:58608"/>
        <dbReference type="EC" id="2.7.7.41"/>
    </reaction>
</comment>
<organism evidence="20 21">
    <name type="scientific">Hydrocarboniclastica marina</name>
    <dbReference type="NCBI Taxonomy" id="2259620"/>
    <lineage>
        <taxon>Bacteria</taxon>
        <taxon>Pseudomonadati</taxon>
        <taxon>Pseudomonadota</taxon>
        <taxon>Gammaproteobacteria</taxon>
        <taxon>Alteromonadales</taxon>
        <taxon>Alteromonadaceae</taxon>
        <taxon>Hydrocarboniclastica</taxon>
    </lineage>
</organism>
<evidence type="ECO:0000256" key="6">
    <source>
        <dbReference type="ARBA" id="ARBA00012487"/>
    </source>
</evidence>
<dbReference type="RefSeq" id="WP_136549158.1">
    <property type="nucleotide sequence ID" value="NZ_CP031093.1"/>
</dbReference>
<evidence type="ECO:0000256" key="5">
    <source>
        <dbReference type="ARBA" id="ARBA00010185"/>
    </source>
</evidence>
<dbReference type="EC" id="2.7.7.41" evidence="6 18"/>
<evidence type="ECO:0000256" key="16">
    <source>
        <dbReference type="ARBA" id="ARBA00023209"/>
    </source>
</evidence>
<keyword evidence="14" id="KW-0443">Lipid metabolism</keyword>
<gene>
    <name evidence="20" type="ORF">soil367_11095</name>
</gene>
<dbReference type="Proteomes" id="UP000298049">
    <property type="component" value="Chromosome"/>
</dbReference>
<dbReference type="Pfam" id="PF01148">
    <property type="entry name" value="CTP_transf_1"/>
    <property type="match status" value="1"/>
</dbReference>
<dbReference type="PANTHER" id="PTHR46382:SF1">
    <property type="entry name" value="PHOSPHATIDATE CYTIDYLYLTRANSFERASE"/>
    <property type="match status" value="1"/>
</dbReference>
<evidence type="ECO:0000256" key="8">
    <source>
        <dbReference type="ARBA" id="ARBA00022475"/>
    </source>
</evidence>
<keyword evidence="15 19" id="KW-0472">Membrane</keyword>
<dbReference type="UniPathway" id="UPA00557">
    <property type="reaction ID" value="UER00614"/>
</dbReference>
<evidence type="ECO:0000256" key="18">
    <source>
        <dbReference type="RuleBase" id="RU003938"/>
    </source>
</evidence>
<reference evidence="20 21" key="1">
    <citation type="submission" date="2018-07" db="EMBL/GenBank/DDBJ databases">
        <title>Marsedoiliclastica nanhaica gen. nov. sp. nov., a novel marine hydrocarbonoclastic bacterium isolated from an in-situ enriched hydrocarbon-degrading consortium in deep-sea sediment.</title>
        <authorList>
            <person name="Dong C."/>
            <person name="Ma T."/>
            <person name="Liu R."/>
            <person name="Shao Z."/>
        </authorList>
    </citation>
    <scope>NUCLEOTIDE SEQUENCE [LARGE SCALE GENOMIC DNA]</scope>
    <source>
        <strain evidence="21">soil36-7</strain>
    </source>
</reference>
<evidence type="ECO:0000256" key="3">
    <source>
        <dbReference type="ARBA" id="ARBA00005119"/>
    </source>
</evidence>
<feature type="transmembrane region" description="Helical" evidence="19">
    <location>
        <begin position="53"/>
        <end position="72"/>
    </location>
</feature>
<evidence type="ECO:0000256" key="11">
    <source>
        <dbReference type="ARBA" id="ARBA00022692"/>
    </source>
</evidence>
<keyword evidence="11 18" id="KW-0812">Transmembrane</keyword>
<comment type="pathway">
    <text evidence="4">Lipid metabolism.</text>
</comment>
<dbReference type="InterPro" id="IPR000374">
    <property type="entry name" value="PC_trans"/>
</dbReference>
<name>A0A4P7XHD9_9ALTE</name>
<evidence type="ECO:0000256" key="9">
    <source>
        <dbReference type="ARBA" id="ARBA00022516"/>
    </source>
</evidence>
<proteinExistence type="inferred from homology"/>
<dbReference type="GO" id="GO:0016024">
    <property type="term" value="P:CDP-diacylglycerol biosynthetic process"/>
    <property type="evidence" value="ECO:0007669"/>
    <property type="project" value="UniProtKB-UniPathway"/>
</dbReference>
<feature type="transmembrane region" description="Helical" evidence="19">
    <location>
        <begin position="79"/>
        <end position="98"/>
    </location>
</feature>
<dbReference type="GO" id="GO:0004605">
    <property type="term" value="F:phosphatidate cytidylyltransferase activity"/>
    <property type="evidence" value="ECO:0007669"/>
    <property type="project" value="UniProtKB-EC"/>
</dbReference>
<feature type="transmembrane region" description="Helical" evidence="19">
    <location>
        <begin position="262"/>
        <end position="282"/>
    </location>
</feature>
<accession>A0A4P7XHD9</accession>
<evidence type="ECO:0000256" key="10">
    <source>
        <dbReference type="ARBA" id="ARBA00022679"/>
    </source>
</evidence>
<evidence type="ECO:0000256" key="15">
    <source>
        <dbReference type="ARBA" id="ARBA00023136"/>
    </source>
</evidence>
<evidence type="ECO:0000256" key="1">
    <source>
        <dbReference type="ARBA" id="ARBA00001698"/>
    </source>
</evidence>
<evidence type="ECO:0000256" key="7">
    <source>
        <dbReference type="ARBA" id="ARBA00019373"/>
    </source>
</evidence>
<dbReference type="PROSITE" id="PS01315">
    <property type="entry name" value="CDS"/>
    <property type="match status" value="1"/>
</dbReference>
<feature type="transmembrane region" description="Helical" evidence="19">
    <location>
        <begin position="183"/>
        <end position="203"/>
    </location>
</feature>
<keyword evidence="16" id="KW-0594">Phospholipid biosynthesis</keyword>
<evidence type="ECO:0000313" key="20">
    <source>
        <dbReference type="EMBL" id="QCF26436.1"/>
    </source>
</evidence>
<comment type="pathway">
    <text evidence="3 18">Phospholipid metabolism; CDP-diacylglycerol biosynthesis; CDP-diacylglycerol from sn-glycerol 3-phosphate: step 3/3.</text>
</comment>
<comment type="similarity">
    <text evidence="5 18">Belongs to the CDS family.</text>
</comment>
<dbReference type="KEGG" id="hmi:soil367_11095"/>
<feature type="transmembrane region" description="Helical" evidence="19">
    <location>
        <begin position="12"/>
        <end position="41"/>
    </location>
</feature>
<evidence type="ECO:0000256" key="14">
    <source>
        <dbReference type="ARBA" id="ARBA00023098"/>
    </source>
</evidence>
<feature type="transmembrane region" description="Helical" evidence="19">
    <location>
        <begin position="110"/>
        <end position="129"/>
    </location>
</feature>
<evidence type="ECO:0000313" key="21">
    <source>
        <dbReference type="Proteomes" id="UP000298049"/>
    </source>
</evidence>
<dbReference type="GO" id="GO:0005886">
    <property type="term" value="C:plasma membrane"/>
    <property type="evidence" value="ECO:0007669"/>
    <property type="project" value="UniProtKB-SubCell"/>
</dbReference>
<keyword evidence="8" id="KW-1003">Cell membrane</keyword>
<dbReference type="AlphaFoldDB" id="A0A4P7XHD9"/>
<protein>
    <recommendedName>
        <fullName evidence="7 18">Phosphatidate cytidylyltransferase</fullName>
        <ecNumber evidence="6 18">2.7.7.41</ecNumber>
    </recommendedName>
</protein>
<keyword evidence="12 18" id="KW-0548">Nucleotidyltransferase</keyword>
<keyword evidence="9" id="KW-0444">Lipid biosynthesis</keyword>